<proteinExistence type="inferred from homology"/>
<protein>
    <submittedName>
        <fullName evidence="7">Sporulation integral membrane protein YtvI</fullName>
    </submittedName>
</protein>
<dbReference type="KEGG" id="aacx:DEACI_2599"/>
<dbReference type="AlphaFoldDB" id="A0A8S0W3R7"/>
<dbReference type="GO" id="GO:0016020">
    <property type="term" value="C:membrane"/>
    <property type="evidence" value="ECO:0007669"/>
    <property type="project" value="UniProtKB-SubCell"/>
</dbReference>
<evidence type="ECO:0000313" key="7">
    <source>
        <dbReference type="EMBL" id="CAA7601928.1"/>
    </source>
</evidence>
<keyword evidence="5 6" id="KW-0472">Membrane</keyword>
<feature type="transmembrane region" description="Helical" evidence="6">
    <location>
        <begin position="218"/>
        <end position="235"/>
    </location>
</feature>
<dbReference type="NCBIfam" id="TIGR02872">
    <property type="entry name" value="spore_ytvI"/>
    <property type="match status" value="1"/>
</dbReference>
<name>A0A8S0W3R7_9FIRM</name>
<evidence type="ECO:0000256" key="1">
    <source>
        <dbReference type="ARBA" id="ARBA00004141"/>
    </source>
</evidence>
<feature type="transmembrane region" description="Helical" evidence="6">
    <location>
        <begin position="315"/>
        <end position="337"/>
    </location>
</feature>
<reference evidence="7" key="2">
    <citation type="submission" date="2020-01" db="EMBL/GenBank/DDBJ databases">
        <authorList>
            <person name="Hornung B."/>
        </authorList>
    </citation>
    <scope>NUCLEOTIDE SEQUENCE</scope>
    <source>
        <strain evidence="7">PacBioINE</strain>
    </source>
</reference>
<gene>
    <name evidence="7" type="ORF">DEACI_2599</name>
    <name evidence="8" type="ORF">DEACI_2703</name>
</gene>
<keyword evidence="9" id="KW-1185">Reference proteome</keyword>
<dbReference type="PANTHER" id="PTHR21716:SF68">
    <property type="entry name" value="TRANSPORT PROTEIN YTVI-RELATED"/>
    <property type="match status" value="1"/>
</dbReference>
<organism evidence="7">
    <name type="scientific">Acididesulfobacillus acetoxydans</name>
    <dbReference type="NCBI Taxonomy" id="1561005"/>
    <lineage>
        <taxon>Bacteria</taxon>
        <taxon>Bacillati</taxon>
        <taxon>Bacillota</taxon>
        <taxon>Clostridia</taxon>
        <taxon>Eubacteriales</taxon>
        <taxon>Peptococcaceae</taxon>
        <taxon>Acididesulfobacillus</taxon>
    </lineage>
</organism>
<feature type="transmembrane region" description="Helical" evidence="6">
    <location>
        <begin position="275"/>
        <end position="295"/>
    </location>
</feature>
<evidence type="ECO:0000256" key="4">
    <source>
        <dbReference type="ARBA" id="ARBA00022989"/>
    </source>
</evidence>
<evidence type="ECO:0000256" key="6">
    <source>
        <dbReference type="SAM" id="Phobius"/>
    </source>
</evidence>
<feature type="transmembrane region" description="Helical" evidence="6">
    <location>
        <begin position="35"/>
        <end position="52"/>
    </location>
</feature>
<comment type="similarity">
    <text evidence="2">Belongs to the autoinducer-2 exporter (AI-2E) (TC 2.A.86) family.</text>
</comment>
<comment type="subcellular location">
    <subcellularLocation>
        <location evidence="1">Membrane</location>
        <topology evidence="1">Multi-pass membrane protein</topology>
    </subcellularLocation>
</comment>
<evidence type="ECO:0000313" key="9">
    <source>
        <dbReference type="Proteomes" id="UP001071230"/>
    </source>
</evidence>
<dbReference type="Proteomes" id="UP001071230">
    <property type="component" value="Unassembled WGS sequence"/>
</dbReference>
<dbReference type="InterPro" id="IPR002549">
    <property type="entry name" value="AI-2E-like"/>
</dbReference>
<dbReference type="PANTHER" id="PTHR21716">
    <property type="entry name" value="TRANSMEMBRANE PROTEIN"/>
    <property type="match status" value="1"/>
</dbReference>
<feature type="transmembrane region" description="Helical" evidence="6">
    <location>
        <begin position="241"/>
        <end position="263"/>
    </location>
</feature>
<evidence type="ECO:0000313" key="8">
    <source>
        <dbReference type="EMBL" id="CEJ08228.1"/>
    </source>
</evidence>
<keyword evidence="3 6" id="KW-0812">Transmembrane</keyword>
<feature type="transmembrane region" description="Helical" evidence="6">
    <location>
        <begin position="64"/>
        <end position="87"/>
    </location>
</feature>
<feature type="transmembrane region" description="Helical" evidence="6">
    <location>
        <begin position="153"/>
        <end position="175"/>
    </location>
</feature>
<dbReference type="GO" id="GO:0055085">
    <property type="term" value="P:transmembrane transport"/>
    <property type="evidence" value="ECO:0007669"/>
    <property type="project" value="TreeGrafter"/>
</dbReference>
<dbReference type="EMBL" id="CDGJ01000078">
    <property type="protein sequence ID" value="CEJ08228.1"/>
    <property type="molecule type" value="Genomic_DNA"/>
</dbReference>
<dbReference type="InterPro" id="IPR014227">
    <property type="entry name" value="YtvI-like"/>
</dbReference>
<dbReference type="RefSeq" id="WP_240985389.1">
    <property type="nucleotide sequence ID" value="NZ_CDGJ01000078.1"/>
</dbReference>
<accession>A0A8S0W3R7</accession>
<evidence type="ECO:0000256" key="2">
    <source>
        <dbReference type="ARBA" id="ARBA00009773"/>
    </source>
</evidence>
<reference evidence="8" key="1">
    <citation type="submission" date="2014-11" db="EMBL/GenBank/DDBJ databases">
        <authorList>
            <person name="Hornung B.V."/>
        </authorList>
    </citation>
    <scope>NUCLEOTIDE SEQUENCE</scope>
    <source>
        <strain evidence="8">INE</strain>
    </source>
</reference>
<sequence>MNAVTKNFLVRALKFIGFWIVVGTLIYLVGKFSYLFLPFILAFIFTSIINPLKKFLIRRLHCPPTVAVLAAMVAEIGAFALLVTFLITRAVREAHDIIVHWPFYSELLERVFSHWLNTVQTAYFNLPGNYTGYLNNTLNGLLKPVPSLLTRGFSLAAAVPEWMIIIVVSLVATFFMSKNSQRYISAFVRIFPWEWQDNLRALGRDFAGAFSGFIKAEFIVFLLILVMSIGGLLLIHARYALVLGTITGIVGILPVLGVGLVLVPWAAVSLLMGHTWFAVELLLITTAVTIMRHIVEPKILGDNVGLDPLLVLISMYVGLAATGIIGLILGPFILIAYNSLKRAGVFRSL</sequence>
<evidence type="ECO:0000256" key="3">
    <source>
        <dbReference type="ARBA" id="ARBA00022692"/>
    </source>
</evidence>
<keyword evidence="4 6" id="KW-1133">Transmembrane helix</keyword>
<evidence type="ECO:0000256" key="5">
    <source>
        <dbReference type="ARBA" id="ARBA00023136"/>
    </source>
</evidence>
<dbReference type="EMBL" id="LR746496">
    <property type="protein sequence ID" value="CAA7601928.1"/>
    <property type="molecule type" value="Genomic_DNA"/>
</dbReference>
<dbReference type="Pfam" id="PF01594">
    <property type="entry name" value="AI-2E_transport"/>
    <property type="match status" value="1"/>
</dbReference>
<dbReference type="Proteomes" id="UP000836597">
    <property type="component" value="Chromosome"/>
</dbReference>
<feature type="transmembrane region" description="Helical" evidence="6">
    <location>
        <begin position="12"/>
        <end position="29"/>
    </location>
</feature>